<feature type="domain" description="Peptidase S33 tripeptidyl aminopeptidase-like C-terminal" evidence="4">
    <location>
        <begin position="396"/>
        <end position="490"/>
    </location>
</feature>
<reference evidence="5" key="1">
    <citation type="submission" date="2020-05" db="EMBL/GenBank/DDBJ databases">
        <authorList>
            <person name="Chiriac C."/>
            <person name="Salcher M."/>
            <person name="Ghai R."/>
            <person name="Kavagutti S V."/>
        </authorList>
    </citation>
    <scope>NUCLEOTIDE SEQUENCE</scope>
</reference>
<dbReference type="PRINTS" id="PR00793">
    <property type="entry name" value="PROAMNOPTASE"/>
</dbReference>
<protein>
    <submittedName>
        <fullName evidence="5">Unannotated protein</fullName>
    </submittedName>
</protein>
<evidence type="ECO:0000259" key="3">
    <source>
        <dbReference type="Pfam" id="PF00561"/>
    </source>
</evidence>
<evidence type="ECO:0000256" key="2">
    <source>
        <dbReference type="ARBA" id="ARBA00022801"/>
    </source>
</evidence>
<dbReference type="SUPFAM" id="SSF53474">
    <property type="entry name" value="alpha/beta-Hydrolases"/>
    <property type="match status" value="1"/>
</dbReference>
<gene>
    <name evidence="5" type="ORF">UFOPK4092_00001</name>
</gene>
<dbReference type="AlphaFoldDB" id="A0A6J7PFU3"/>
<dbReference type="InterPro" id="IPR050266">
    <property type="entry name" value="AB_hydrolase_sf"/>
</dbReference>
<dbReference type="InterPro" id="IPR000073">
    <property type="entry name" value="AB_hydrolase_1"/>
</dbReference>
<accession>A0A6J7PFU3</accession>
<dbReference type="GO" id="GO:0008233">
    <property type="term" value="F:peptidase activity"/>
    <property type="evidence" value="ECO:0007669"/>
    <property type="project" value="InterPro"/>
</dbReference>
<proteinExistence type="inferred from homology"/>
<dbReference type="InterPro" id="IPR029058">
    <property type="entry name" value="AB_hydrolase_fold"/>
</dbReference>
<dbReference type="GO" id="GO:0006508">
    <property type="term" value="P:proteolysis"/>
    <property type="evidence" value="ECO:0007669"/>
    <property type="project" value="InterPro"/>
</dbReference>
<dbReference type="InterPro" id="IPR002410">
    <property type="entry name" value="Peptidase_S33"/>
</dbReference>
<evidence type="ECO:0000256" key="1">
    <source>
        <dbReference type="ARBA" id="ARBA00010088"/>
    </source>
</evidence>
<dbReference type="PANTHER" id="PTHR43798">
    <property type="entry name" value="MONOACYLGLYCEROL LIPASE"/>
    <property type="match status" value="1"/>
</dbReference>
<feature type="domain" description="AB hydrolase-1" evidence="3">
    <location>
        <begin position="94"/>
        <end position="224"/>
    </location>
</feature>
<sequence>MGGRITSWVLTVSLSAAGLFVTGAGIEGAQAGPAIATKVVGSLTVKSCDEVATLGSLTWCGTMKRPWDPNDDSLGSFDLAFALVLPISGKVSKPAVVGLEGGPGYGSIASGQLYAEMLQPLLADRALLVVDQRGTGKSNPADCDYDDTISACAKELGDRFDLYGTELVADDLGALIQALNLGVVDVYGDSYGTFVAQVFASHHPDLVRSLVLDGAYPVTGETAWYPTQGAAMRRAYTVVCERTKGCGDDNTGTMQLLTRLLTKLRKNVVSVQAPGADGKIINVKLNPQNLNDVAFGGTYGPTTYREFNASLRAALAGDPLPLGRLVAESKATNVEEPVSVYSPGLQVAVSCHDYPQLFDMAQSRAIRKSQYDAAVANQIKVDPDIYGPFQIREYLKSDFSTQPLCLPWPIATRNPWKLPGPPDGRYPDIPTLVLSGELDTITTVAEGDLVAAQFTRSRHVTLANSTHVTAMGDVYKCASQLVRDFFTNQNVVLSGTGGECARDIPPIAAVIEYPIRITKVSHGVGQTAMDAIDRYLQAAGYRGLGLRGGSWSASGWGPVVLELRSYQLYQNLAVTGRVRVDFDTGAVEVRAKALERTFTGNWNIYQAGSSAQVQELR</sequence>
<keyword evidence="2" id="KW-0378">Hydrolase</keyword>
<name>A0A6J7PFU3_9ZZZZ</name>
<organism evidence="5">
    <name type="scientific">freshwater metagenome</name>
    <dbReference type="NCBI Taxonomy" id="449393"/>
    <lineage>
        <taxon>unclassified sequences</taxon>
        <taxon>metagenomes</taxon>
        <taxon>ecological metagenomes</taxon>
    </lineage>
</organism>
<dbReference type="EMBL" id="CAFBPJ010000001">
    <property type="protein sequence ID" value="CAB5004267.1"/>
    <property type="molecule type" value="Genomic_DNA"/>
</dbReference>
<comment type="similarity">
    <text evidence="1">Belongs to the peptidase S33 family.</text>
</comment>
<dbReference type="PANTHER" id="PTHR43798:SF27">
    <property type="entry name" value="HYDROLASE ALPHA_BETA HYDROLASE FOLD FAMILY"/>
    <property type="match status" value="1"/>
</dbReference>
<dbReference type="InterPro" id="IPR013595">
    <property type="entry name" value="Pept_S33_TAP-like_C"/>
</dbReference>
<dbReference type="Gene3D" id="3.40.50.1820">
    <property type="entry name" value="alpha/beta hydrolase"/>
    <property type="match status" value="1"/>
</dbReference>
<evidence type="ECO:0000259" key="4">
    <source>
        <dbReference type="Pfam" id="PF08386"/>
    </source>
</evidence>
<dbReference type="Pfam" id="PF00561">
    <property type="entry name" value="Abhydrolase_1"/>
    <property type="match status" value="1"/>
</dbReference>
<dbReference type="GO" id="GO:0016020">
    <property type="term" value="C:membrane"/>
    <property type="evidence" value="ECO:0007669"/>
    <property type="project" value="TreeGrafter"/>
</dbReference>
<dbReference type="Pfam" id="PF08386">
    <property type="entry name" value="Abhydrolase_4"/>
    <property type="match status" value="1"/>
</dbReference>
<evidence type="ECO:0000313" key="5">
    <source>
        <dbReference type="EMBL" id="CAB5004267.1"/>
    </source>
</evidence>